<dbReference type="EMBL" id="JAVHUY010000011">
    <property type="protein sequence ID" value="MDQ7905711.1"/>
    <property type="molecule type" value="Genomic_DNA"/>
</dbReference>
<evidence type="ECO:0000313" key="3">
    <source>
        <dbReference type="Proteomes" id="UP001230908"/>
    </source>
</evidence>
<organism evidence="2 3">
    <name type="scientific">Phytohabitans maris</name>
    <dbReference type="NCBI Taxonomy" id="3071409"/>
    <lineage>
        <taxon>Bacteria</taxon>
        <taxon>Bacillati</taxon>
        <taxon>Actinomycetota</taxon>
        <taxon>Actinomycetes</taxon>
        <taxon>Micromonosporales</taxon>
        <taxon>Micromonosporaceae</taxon>
    </lineage>
</organism>
<feature type="signal peptide" evidence="1">
    <location>
        <begin position="1"/>
        <end position="32"/>
    </location>
</feature>
<protein>
    <submittedName>
        <fullName evidence="2">Uncharacterized protein</fullName>
    </submittedName>
</protein>
<comment type="caution">
    <text evidence="2">The sequence shown here is derived from an EMBL/GenBank/DDBJ whole genome shotgun (WGS) entry which is preliminary data.</text>
</comment>
<dbReference type="RefSeq" id="WP_308712981.1">
    <property type="nucleotide sequence ID" value="NZ_JAVHUY010000011.1"/>
</dbReference>
<dbReference type="Proteomes" id="UP001230908">
    <property type="component" value="Unassembled WGS sequence"/>
</dbReference>
<proteinExistence type="predicted"/>
<reference evidence="2 3" key="1">
    <citation type="submission" date="2023-08" db="EMBL/GenBank/DDBJ databases">
        <title>Phytohabitans sansha sp. nov., isolated from marine sediment.</title>
        <authorList>
            <person name="Zhao Y."/>
            <person name="Yi K."/>
        </authorList>
    </citation>
    <scope>NUCLEOTIDE SEQUENCE [LARGE SCALE GENOMIC DNA]</scope>
    <source>
        <strain evidence="2 3">ZYX-F-186</strain>
    </source>
</reference>
<sequence length="118" mass="13068">MTKGLRRMGVAIALVSAMLPGALFFTGSAAQASGCYVELEVNFDNGVLSASHYQICDQTNSRKKLKVMIEKYQPAIGTIPARWVIVAEGKGDVVYRCQGTVTNLFWIDRHRQSYYACD</sequence>
<name>A0ABU0ZF78_9ACTN</name>
<feature type="chain" id="PRO_5046982434" evidence="1">
    <location>
        <begin position="33"/>
        <end position="118"/>
    </location>
</feature>
<gene>
    <name evidence="2" type="ORF">RB614_14425</name>
</gene>
<evidence type="ECO:0000256" key="1">
    <source>
        <dbReference type="SAM" id="SignalP"/>
    </source>
</evidence>
<keyword evidence="1" id="KW-0732">Signal</keyword>
<evidence type="ECO:0000313" key="2">
    <source>
        <dbReference type="EMBL" id="MDQ7905711.1"/>
    </source>
</evidence>
<accession>A0ABU0ZF78</accession>
<keyword evidence="3" id="KW-1185">Reference proteome</keyword>